<comment type="caution">
    <text evidence="8">The sequence shown here is derived from an EMBL/GenBank/DDBJ whole genome shotgun (WGS) entry which is preliminary data.</text>
</comment>
<evidence type="ECO:0000259" key="7">
    <source>
        <dbReference type="Pfam" id="PF23598"/>
    </source>
</evidence>
<gene>
    <name evidence="8" type="ORF">LLUT_LOCUS9217</name>
</gene>
<dbReference type="PANTHER" id="PTHR36766:SF61">
    <property type="entry name" value="NB-ARC DOMAIN DISEASE RESISTANCE PROTEIN"/>
    <property type="match status" value="1"/>
</dbReference>
<accession>A0AAV1WGZ6</accession>
<dbReference type="Pfam" id="PF18052">
    <property type="entry name" value="Rx_N"/>
    <property type="match status" value="1"/>
</dbReference>
<protein>
    <submittedName>
        <fullName evidence="8">Uncharacterized protein</fullName>
    </submittedName>
</protein>
<keyword evidence="1" id="KW-0677">Repeat</keyword>
<keyword evidence="9" id="KW-1185">Reference proteome</keyword>
<keyword evidence="3" id="KW-0611">Plant defense</keyword>
<dbReference type="InterPro" id="IPR041118">
    <property type="entry name" value="Rx_N"/>
</dbReference>
<reference evidence="8 9" key="1">
    <citation type="submission" date="2024-03" db="EMBL/GenBank/DDBJ databases">
        <authorList>
            <person name="Martinez-Hernandez J."/>
        </authorList>
    </citation>
    <scope>NUCLEOTIDE SEQUENCE [LARGE SCALE GENOMIC DNA]</scope>
</reference>
<evidence type="ECO:0000313" key="8">
    <source>
        <dbReference type="EMBL" id="CAL0308157.1"/>
    </source>
</evidence>
<evidence type="ECO:0000259" key="5">
    <source>
        <dbReference type="Pfam" id="PF18052"/>
    </source>
</evidence>
<dbReference type="Pfam" id="PF23598">
    <property type="entry name" value="LRR_14"/>
    <property type="match status" value="1"/>
</dbReference>
<dbReference type="GO" id="GO:0006952">
    <property type="term" value="P:defense response"/>
    <property type="evidence" value="ECO:0007669"/>
    <property type="project" value="UniProtKB-KW"/>
</dbReference>
<dbReference type="PANTHER" id="PTHR36766">
    <property type="entry name" value="PLANT BROAD-SPECTRUM MILDEW RESISTANCE PROTEIN RPW8"/>
    <property type="match status" value="1"/>
</dbReference>
<organism evidence="8 9">
    <name type="scientific">Lupinus luteus</name>
    <name type="common">European yellow lupine</name>
    <dbReference type="NCBI Taxonomy" id="3873"/>
    <lineage>
        <taxon>Eukaryota</taxon>
        <taxon>Viridiplantae</taxon>
        <taxon>Streptophyta</taxon>
        <taxon>Embryophyta</taxon>
        <taxon>Tracheophyta</taxon>
        <taxon>Spermatophyta</taxon>
        <taxon>Magnoliopsida</taxon>
        <taxon>eudicotyledons</taxon>
        <taxon>Gunneridae</taxon>
        <taxon>Pentapetalae</taxon>
        <taxon>rosids</taxon>
        <taxon>fabids</taxon>
        <taxon>Fabales</taxon>
        <taxon>Fabaceae</taxon>
        <taxon>Papilionoideae</taxon>
        <taxon>50 kb inversion clade</taxon>
        <taxon>genistoids sensu lato</taxon>
        <taxon>core genistoids</taxon>
        <taxon>Genisteae</taxon>
        <taxon>Lupinus</taxon>
    </lineage>
</organism>
<evidence type="ECO:0000256" key="2">
    <source>
        <dbReference type="ARBA" id="ARBA00022741"/>
    </source>
</evidence>
<dbReference type="GO" id="GO:0005524">
    <property type="term" value="F:ATP binding"/>
    <property type="evidence" value="ECO:0007669"/>
    <property type="project" value="UniProtKB-KW"/>
</dbReference>
<dbReference type="Proteomes" id="UP001497480">
    <property type="component" value="Unassembled WGS sequence"/>
</dbReference>
<proteinExistence type="predicted"/>
<keyword evidence="4" id="KW-0067">ATP-binding</keyword>
<keyword evidence="2" id="KW-0547">Nucleotide-binding</keyword>
<evidence type="ECO:0000256" key="1">
    <source>
        <dbReference type="ARBA" id="ARBA00022737"/>
    </source>
</evidence>
<dbReference type="EMBL" id="CAXHTB010000006">
    <property type="protein sequence ID" value="CAL0308157.1"/>
    <property type="molecule type" value="Genomic_DNA"/>
</dbReference>
<evidence type="ECO:0000313" key="9">
    <source>
        <dbReference type="Proteomes" id="UP001497480"/>
    </source>
</evidence>
<evidence type="ECO:0000259" key="6">
    <source>
        <dbReference type="Pfam" id="PF23559"/>
    </source>
</evidence>
<name>A0AAV1WGZ6_LUPLU</name>
<dbReference type="SUPFAM" id="SSF52058">
    <property type="entry name" value="L domain-like"/>
    <property type="match status" value="1"/>
</dbReference>
<dbReference type="Gene3D" id="1.20.5.4130">
    <property type="match status" value="1"/>
</dbReference>
<dbReference type="InterPro" id="IPR032675">
    <property type="entry name" value="LRR_dom_sf"/>
</dbReference>
<dbReference type="InterPro" id="IPR058922">
    <property type="entry name" value="WHD_DRP"/>
</dbReference>
<evidence type="ECO:0000256" key="3">
    <source>
        <dbReference type="ARBA" id="ARBA00022821"/>
    </source>
</evidence>
<dbReference type="Pfam" id="PF23559">
    <property type="entry name" value="WHD_DRP"/>
    <property type="match status" value="1"/>
</dbReference>
<evidence type="ECO:0000256" key="4">
    <source>
        <dbReference type="ARBA" id="ARBA00022840"/>
    </source>
</evidence>
<feature type="domain" description="Disease resistance protein winged helix" evidence="6">
    <location>
        <begin position="140"/>
        <end position="200"/>
    </location>
</feature>
<feature type="domain" description="Disease resistance N-terminal" evidence="5">
    <location>
        <begin position="9"/>
        <end position="97"/>
    </location>
</feature>
<feature type="domain" description="Disease resistance R13L4/SHOC-2-like LRR" evidence="7">
    <location>
        <begin position="267"/>
        <end position="348"/>
    </location>
</feature>
<sequence>MAKSSCYLIVNSLIAKTSSSVIDEASIDIGVYDDLQAFKQSLLPIRDWYWKVDFEQEHLYSTHFCVREMKHFLYDAENVVDEFECERLRKEVFSARVNSRTKVARFFSTSNPFVFQLRMAKQIKELNKRLCGYKLQNSCSEVASLWAVLGLLPSPNKDETLIDVANRCLLELMWRFFLQNFFNFGSSFYFQIHDSANDLARSISKYECHIVSSNIQNVPENVQHVSFAEDDLLGNSFTSKSIVVRTMLFPIEGVGASSVAFLNMCVSRYRYLRILDLSDSTYETLPWSIGKLRHLRFLSLERNEKIKRIPYSICKLHNLEVLNLVGCTKLEILPKRLRNLISLRQLRIPQRKLFYLRMTLPT</sequence>
<dbReference type="InterPro" id="IPR055414">
    <property type="entry name" value="LRR_R13L4/SHOC2-like"/>
</dbReference>
<dbReference type="Gene3D" id="3.80.10.10">
    <property type="entry name" value="Ribonuclease Inhibitor"/>
    <property type="match status" value="1"/>
</dbReference>
<dbReference type="AlphaFoldDB" id="A0AAV1WGZ6"/>